<sequence>MSRAVKFINEPSIPLEATPASPQTAPAISASTLTQQHFHPFSVQFTSLAFISQVLSLEITHPILLGVQSALTYRTHFAPGLYFTASTGTYVGSSSHSRNPIISPRLGNNNIWMRRIRGTTLSEFSRQKPAVEVRTTDPASLLTFQNVCKSCLIILADALDGSYFSNPSDPRSHPSESEFEFECGARRPAQKAC</sequence>
<proteinExistence type="predicted"/>
<dbReference type="EMBL" id="JARKIE010000859">
    <property type="protein sequence ID" value="KAJ7614751.1"/>
    <property type="molecule type" value="Genomic_DNA"/>
</dbReference>
<keyword evidence="3" id="KW-1185">Reference proteome</keyword>
<evidence type="ECO:0000256" key="1">
    <source>
        <dbReference type="SAM" id="MobiDB-lite"/>
    </source>
</evidence>
<evidence type="ECO:0000313" key="2">
    <source>
        <dbReference type="EMBL" id="KAJ7614751.1"/>
    </source>
</evidence>
<dbReference type="AlphaFoldDB" id="A0AAD7FBV7"/>
<reference evidence="2" key="1">
    <citation type="submission" date="2023-03" db="EMBL/GenBank/DDBJ databases">
        <title>Massive genome expansion in bonnet fungi (Mycena s.s.) driven by repeated elements and novel gene families across ecological guilds.</title>
        <authorList>
            <consortium name="Lawrence Berkeley National Laboratory"/>
            <person name="Harder C.B."/>
            <person name="Miyauchi S."/>
            <person name="Viragh M."/>
            <person name="Kuo A."/>
            <person name="Thoen E."/>
            <person name="Andreopoulos B."/>
            <person name="Lu D."/>
            <person name="Skrede I."/>
            <person name="Drula E."/>
            <person name="Henrissat B."/>
            <person name="Morin E."/>
            <person name="Kohler A."/>
            <person name="Barry K."/>
            <person name="LaButti K."/>
            <person name="Morin E."/>
            <person name="Salamov A."/>
            <person name="Lipzen A."/>
            <person name="Mereny Z."/>
            <person name="Hegedus B."/>
            <person name="Baldrian P."/>
            <person name="Stursova M."/>
            <person name="Weitz H."/>
            <person name="Taylor A."/>
            <person name="Grigoriev I.V."/>
            <person name="Nagy L.G."/>
            <person name="Martin F."/>
            <person name="Kauserud H."/>
        </authorList>
    </citation>
    <scope>NUCLEOTIDE SEQUENCE</scope>
    <source>
        <strain evidence="2">CBHHK067</strain>
    </source>
</reference>
<accession>A0AAD7FBV7</accession>
<feature type="region of interest" description="Disordered" evidence="1">
    <location>
        <begin position="166"/>
        <end position="193"/>
    </location>
</feature>
<evidence type="ECO:0000313" key="3">
    <source>
        <dbReference type="Proteomes" id="UP001221757"/>
    </source>
</evidence>
<organism evidence="2 3">
    <name type="scientific">Mycena rosella</name>
    <name type="common">Pink bonnet</name>
    <name type="synonym">Agaricus rosellus</name>
    <dbReference type="NCBI Taxonomy" id="1033263"/>
    <lineage>
        <taxon>Eukaryota</taxon>
        <taxon>Fungi</taxon>
        <taxon>Dikarya</taxon>
        <taxon>Basidiomycota</taxon>
        <taxon>Agaricomycotina</taxon>
        <taxon>Agaricomycetes</taxon>
        <taxon>Agaricomycetidae</taxon>
        <taxon>Agaricales</taxon>
        <taxon>Marasmiineae</taxon>
        <taxon>Mycenaceae</taxon>
        <taxon>Mycena</taxon>
    </lineage>
</organism>
<dbReference type="Proteomes" id="UP001221757">
    <property type="component" value="Unassembled WGS sequence"/>
</dbReference>
<protein>
    <submittedName>
        <fullName evidence="2">Uncharacterized protein</fullName>
    </submittedName>
</protein>
<comment type="caution">
    <text evidence="2">The sequence shown here is derived from an EMBL/GenBank/DDBJ whole genome shotgun (WGS) entry which is preliminary data.</text>
</comment>
<gene>
    <name evidence="2" type="ORF">B0H17DRAFT_1220565</name>
</gene>
<name>A0AAD7FBV7_MYCRO</name>